<feature type="transmembrane region" description="Helical" evidence="1">
    <location>
        <begin position="20"/>
        <end position="43"/>
    </location>
</feature>
<evidence type="ECO:0000313" key="3">
    <source>
        <dbReference type="EMBL" id="MBB5785502.1"/>
    </source>
</evidence>
<dbReference type="RefSeq" id="WP_184818291.1">
    <property type="nucleotide sequence ID" value="NZ_JACHMM010000001.1"/>
</dbReference>
<dbReference type="InterPro" id="IPR009936">
    <property type="entry name" value="DUF1468"/>
</dbReference>
<feature type="transmembrane region" description="Helical" evidence="1">
    <location>
        <begin position="97"/>
        <end position="117"/>
    </location>
</feature>
<evidence type="ECO:0000259" key="2">
    <source>
        <dbReference type="Pfam" id="PF07331"/>
    </source>
</evidence>
<dbReference type="Proteomes" id="UP000542813">
    <property type="component" value="Unassembled WGS sequence"/>
</dbReference>
<keyword evidence="1" id="KW-1133">Transmembrane helix</keyword>
<feature type="transmembrane region" description="Helical" evidence="1">
    <location>
        <begin position="137"/>
        <end position="155"/>
    </location>
</feature>
<accession>A0A7W9LIX8</accession>
<sequence length="172" mass="18372">MADTRQAAAAPQSRVGRYELVIVGVVLVAASTAIGYLALQLAARRDFEADSSGTFPLIVGAGLILFSVLFLIQSIRQSDPQLIAHLAGERRSTRMRVVLWIALVLLGYALLVGGIGYPAGTAVLFVVVARLLGEKRWWLNIVVGVVLALAIYYGFTELLGVQLPAGLLEAVL</sequence>
<keyword evidence="1" id="KW-0472">Membrane</keyword>
<keyword evidence="1" id="KW-0812">Transmembrane</keyword>
<dbReference type="EMBL" id="JACHMM010000001">
    <property type="protein sequence ID" value="MBB5785502.1"/>
    <property type="molecule type" value="Genomic_DNA"/>
</dbReference>
<protein>
    <submittedName>
        <fullName evidence="3">Putative tricarboxylic transport membrane protein</fullName>
    </submittedName>
</protein>
<feature type="domain" description="DUF1468" evidence="2">
    <location>
        <begin position="22"/>
        <end position="164"/>
    </location>
</feature>
<evidence type="ECO:0000256" key="1">
    <source>
        <dbReference type="SAM" id="Phobius"/>
    </source>
</evidence>
<proteinExistence type="predicted"/>
<name>A0A7W9LIX8_9ACTN</name>
<dbReference type="AlphaFoldDB" id="A0A7W9LIX8"/>
<keyword evidence="4" id="KW-1185">Reference proteome</keyword>
<feature type="transmembrane region" description="Helical" evidence="1">
    <location>
        <begin position="55"/>
        <end position="76"/>
    </location>
</feature>
<gene>
    <name evidence="3" type="ORF">HD601_000077</name>
</gene>
<organism evidence="3 4">
    <name type="scientific">Jiangella mangrovi</name>
    <dbReference type="NCBI Taxonomy" id="1524084"/>
    <lineage>
        <taxon>Bacteria</taxon>
        <taxon>Bacillati</taxon>
        <taxon>Actinomycetota</taxon>
        <taxon>Actinomycetes</taxon>
        <taxon>Jiangellales</taxon>
        <taxon>Jiangellaceae</taxon>
        <taxon>Jiangella</taxon>
    </lineage>
</organism>
<reference evidence="3 4" key="1">
    <citation type="submission" date="2020-08" db="EMBL/GenBank/DDBJ databases">
        <title>Sequencing the genomes of 1000 actinobacteria strains.</title>
        <authorList>
            <person name="Klenk H.-P."/>
        </authorList>
    </citation>
    <scope>NUCLEOTIDE SEQUENCE [LARGE SCALE GENOMIC DNA]</scope>
    <source>
        <strain evidence="3 4">DSM 102122</strain>
    </source>
</reference>
<comment type="caution">
    <text evidence="3">The sequence shown here is derived from an EMBL/GenBank/DDBJ whole genome shotgun (WGS) entry which is preliminary data.</text>
</comment>
<dbReference type="Pfam" id="PF07331">
    <property type="entry name" value="TctB"/>
    <property type="match status" value="1"/>
</dbReference>
<evidence type="ECO:0000313" key="4">
    <source>
        <dbReference type="Proteomes" id="UP000542813"/>
    </source>
</evidence>